<evidence type="ECO:0000313" key="2">
    <source>
        <dbReference type="EMBL" id="MRZ50779.1"/>
    </source>
</evidence>
<evidence type="ECO:0000313" key="3">
    <source>
        <dbReference type="Proteomes" id="UP000441358"/>
    </source>
</evidence>
<dbReference type="AlphaFoldDB" id="A0A7K0HKG4"/>
<keyword evidence="1" id="KW-0812">Transmembrane</keyword>
<protein>
    <submittedName>
        <fullName evidence="2">DUF3810 family protein</fullName>
    </submittedName>
</protein>
<accession>A0A7K0HKG4</accession>
<dbReference type="Proteomes" id="UP000441358">
    <property type="component" value="Unassembled WGS sequence"/>
</dbReference>
<feature type="transmembrane region" description="Helical" evidence="1">
    <location>
        <begin position="93"/>
        <end position="113"/>
    </location>
</feature>
<reference evidence="2 3" key="1">
    <citation type="journal article" date="2019" name="Nat. Med.">
        <title>A library of human gut bacterial isolates paired with longitudinal multiomics data enables mechanistic microbiome research.</title>
        <authorList>
            <person name="Poyet M."/>
            <person name="Groussin M."/>
            <person name="Gibbons S.M."/>
            <person name="Avila-Pacheco J."/>
            <person name="Jiang X."/>
            <person name="Kearney S.M."/>
            <person name="Perrotta A.R."/>
            <person name="Berdy B."/>
            <person name="Zhao S."/>
            <person name="Lieberman T.D."/>
            <person name="Swanson P.K."/>
            <person name="Smith M."/>
            <person name="Roesemann S."/>
            <person name="Alexander J.E."/>
            <person name="Rich S.A."/>
            <person name="Livny J."/>
            <person name="Vlamakis H."/>
            <person name="Clish C."/>
            <person name="Bullock K."/>
            <person name="Deik A."/>
            <person name="Scott J."/>
            <person name="Pierce K.A."/>
            <person name="Xavier R.J."/>
            <person name="Alm E.J."/>
        </authorList>
    </citation>
    <scope>NUCLEOTIDE SEQUENCE [LARGE SCALE GENOMIC DNA]</scope>
    <source>
        <strain evidence="2 3">BIOML-A32</strain>
    </source>
</reference>
<gene>
    <name evidence="2" type="ORF">GKD66_11225</name>
</gene>
<dbReference type="InterPro" id="IPR024294">
    <property type="entry name" value="DUF3810"/>
</dbReference>
<feature type="transmembrane region" description="Helical" evidence="1">
    <location>
        <begin position="12"/>
        <end position="28"/>
    </location>
</feature>
<evidence type="ECO:0000256" key="1">
    <source>
        <dbReference type="SAM" id="Phobius"/>
    </source>
</evidence>
<keyword evidence="1" id="KW-0472">Membrane</keyword>
<organism evidence="2 3">
    <name type="scientific">Parabacteroides distasonis</name>
    <dbReference type="NCBI Taxonomy" id="823"/>
    <lineage>
        <taxon>Bacteria</taxon>
        <taxon>Pseudomonadati</taxon>
        <taxon>Bacteroidota</taxon>
        <taxon>Bacteroidia</taxon>
        <taxon>Bacteroidales</taxon>
        <taxon>Tannerellaceae</taxon>
        <taxon>Parabacteroides</taxon>
    </lineage>
</organism>
<dbReference type="Pfam" id="PF12725">
    <property type="entry name" value="DUF3810"/>
    <property type="match status" value="1"/>
</dbReference>
<name>A0A7K0HKG4_PARDI</name>
<proteinExistence type="predicted"/>
<dbReference type="EMBL" id="WKMC01000007">
    <property type="protein sequence ID" value="MRZ50779.1"/>
    <property type="molecule type" value="Genomic_DNA"/>
</dbReference>
<feature type="transmembrane region" description="Helical" evidence="1">
    <location>
        <begin position="48"/>
        <end position="81"/>
    </location>
</feature>
<sequence length="359" mass="41524">MIKLEYLKKIRVRWIILAILLISVWIVMGNPRLGEWYSRSIYPWVSGMLSRFSCLFPFSVGDCFIYGSIAGLLGYLSYAIIRRRRIGRTIRHVVEYLAWVYVWFYIAWGLNYFREDFFTRTQTTYVPFSSEHFQSFLDAYTDSLNASWVPIETIDREVVKEAVQEGYRELPTRFGLTTPGTYLHPKTMLFSRLMSGVGVMGYMGPFFTEFNLNGQLLPVQYPATYAHEMAHALSISNEAEANLYSYLICTSSSVPEIRFSGYFSLLPYVLSNAYVALDKDSFEAWKKRLRPEIKDLYNEKVAYWQSLYSPLIGEAQDVVYNLFLKGNKIPAGTANYSEVIALLIALEGEWFIHHLTSSK</sequence>
<keyword evidence="1" id="KW-1133">Transmembrane helix</keyword>
<comment type="caution">
    <text evidence="2">The sequence shown here is derived from an EMBL/GenBank/DDBJ whole genome shotgun (WGS) entry which is preliminary data.</text>
</comment>
<dbReference type="RefSeq" id="WP_154396583.1">
    <property type="nucleotide sequence ID" value="NZ_WKLZ01000004.1"/>
</dbReference>